<keyword evidence="7" id="KW-1185">Reference proteome</keyword>
<comment type="subunit">
    <text evidence="3">Binds to multiple calmodulin (CaM) in the presence of Ca(2+) and CaM-like proteins.</text>
</comment>
<comment type="similarity">
    <text evidence="2">Belongs to the IQD family.</text>
</comment>
<evidence type="ECO:0000313" key="6">
    <source>
        <dbReference type="EMBL" id="CAH9090815.1"/>
    </source>
</evidence>
<evidence type="ECO:0000313" key="7">
    <source>
        <dbReference type="Proteomes" id="UP001152484"/>
    </source>
</evidence>
<dbReference type="PANTHER" id="PTHR32295">
    <property type="entry name" value="IQ-DOMAIN 5-RELATED"/>
    <property type="match status" value="1"/>
</dbReference>
<feature type="compositionally biased region" description="Polar residues" evidence="4">
    <location>
        <begin position="288"/>
        <end position="300"/>
    </location>
</feature>
<dbReference type="CDD" id="cd23767">
    <property type="entry name" value="IQCD"/>
    <property type="match status" value="1"/>
</dbReference>
<comment type="caution">
    <text evidence="6">The sequence shown here is derived from an EMBL/GenBank/DDBJ whole genome shotgun (WGS) entry which is preliminary data.</text>
</comment>
<gene>
    <name evidence="6" type="ORF">CEURO_LOCUS11352</name>
</gene>
<keyword evidence="1" id="KW-0112">Calmodulin-binding</keyword>
<evidence type="ECO:0000256" key="2">
    <source>
        <dbReference type="ARBA" id="ARBA00024341"/>
    </source>
</evidence>
<feature type="compositionally biased region" description="Basic residues" evidence="4">
    <location>
        <begin position="253"/>
        <end position="268"/>
    </location>
</feature>
<protein>
    <recommendedName>
        <fullName evidence="5">DUF4005 domain-containing protein</fullName>
    </recommendedName>
</protein>
<proteinExistence type="inferred from homology"/>
<name>A0A9P0Z8H8_CUSEU</name>
<dbReference type="InterPro" id="IPR000048">
    <property type="entry name" value="IQ_motif_EF-hand-BS"/>
</dbReference>
<reference evidence="6" key="1">
    <citation type="submission" date="2022-07" db="EMBL/GenBank/DDBJ databases">
        <authorList>
            <person name="Macas J."/>
            <person name="Novak P."/>
            <person name="Neumann P."/>
        </authorList>
    </citation>
    <scope>NUCLEOTIDE SEQUENCE</scope>
</reference>
<evidence type="ECO:0000259" key="5">
    <source>
        <dbReference type="Pfam" id="PF13178"/>
    </source>
</evidence>
<dbReference type="AlphaFoldDB" id="A0A9P0Z8H8"/>
<feature type="compositionally biased region" description="Basic and acidic residues" evidence="4">
    <location>
        <begin position="432"/>
        <end position="451"/>
    </location>
</feature>
<sequence>MGKSPAKWIKTVLFGKKSSKSPLSKDAASAKKVPTSDLVEDRPVRSDPASYIINGGEGKTELDSVTTTGLSGDTLALSSVAQNVDSLSLGAVSVDGAEMKMQEKAATKAQAVFRGYLARRAFRALKGIIRLQALIRGHLVRRQAVATLRCMQAIVRSQALVRGRRVRHSSPVCQGIGNYSLRERKDAKLAGLSVTIMPLRSDKLAANAFVCKLLAIVPKAMPLSLQYDVTEPNSAWNWLERWSLSRFWEPLPRPKKIQNPKSQRKHGAHGNIEMESGRPKRSVRKAPISSNADNHGSSSFDSEKPKRVPRKIINHQTETSSLEQPQAELERVKRNLRKVSASSTTVPPEKPDVEIEKVVLPAPPELPKSLCDPYEAREQAIAEDSLDLITESKIESVELTVSEPSLEPDTVDNITHAEQLLSENVESGETPHVVKEEYNSKEDQAGKENQRSRRRRSLPVKQEPAENVSQNAPSLPSYMAATESAKAKLKAQGATRPTNEDDAENGFIRRHSLPSLTNGKLIALSPRLQRPVQPHGKGGNKTNKSVSATRDEKGLHPGWRR</sequence>
<dbReference type="OrthoDB" id="1101566at2759"/>
<dbReference type="SMART" id="SM00015">
    <property type="entry name" value="IQ"/>
    <property type="match status" value="2"/>
</dbReference>
<feature type="region of interest" description="Disordered" evidence="4">
    <location>
        <begin position="420"/>
        <end position="561"/>
    </location>
</feature>
<dbReference type="Proteomes" id="UP001152484">
    <property type="component" value="Unassembled WGS sequence"/>
</dbReference>
<organism evidence="6 7">
    <name type="scientific">Cuscuta europaea</name>
    <name type="common">European dodder</name>
    <dbReference type="NCBI Taxonomy" id="41803"/>
    <lineage>
        <taxon>Eukaryota</taxon>
        <taxon>Viridiplantae</taxon>
        <taxon>Streptophyta</taxon>
        <taxon>Embryophyta</taxon>
        <taxon>Tracheophyta</taxon>
        <taxon>Spermatophyta</taxon>
        <taxon>Magnoliopsida</taxon>
        <taxon>eudicotyledons</taxon>
        <taxon>Gunneridae</taxon>
        <taxon>Pentapetalae</taxon>
        <taxon>asterids</taxon>
        <taxon>lamiids</taxon>
        <taxon>Solanales</taxon>
        <taxon>Convolvulaceae</taxon>
        <taxon>Cuscuteae</taxon>
        <taxon>Cuscuta</taxon>
        <taxon>Cuscuta subgen. Cuscuta</taxon>
    </lineage>
</organism>
<evidence type="ECO:0000256" key="4">
    <source>
        <dbReference type="SAM" id="MobiDB-lite"/>
    </source>
</evidence>
<dbReference type="PANTHER" id="PTHR32295:SF279">
    <property type="entry name" value="PROTEIN IQ-DOMAIN 31-LIKE"/>
    <property type="match status" value="1"/>
</dbReference>
<evidence type="ECO:0000256" key="3">
    <source>
        <dbReference type="ARBA" id="ARBA00024378"/>
    </source>
</evidence>
<feature type="domain" description="DUF4005" evidence="5">
    <location>
        <begin position="456"/>
        <end position="525"/>
    </location>
</feature>
<dbReference type="Pfam" id="PF00612">
    <property type="entry name" value="IQ"/>
    <property type="match status" value="2"/>
</dbReference>
<accession>A0A9P0Z8H8</accession>
<evidence type="ECO:0000256" key="1">
    <source>
        <dbReference type="ARBA" id="ARBA00022860"/>
    </source>
</evidence>
<dbReference type="PROSITE" id="PS50096">
    <property type="entry name" value="IQ"/>
    <property type="match status" value="2"/>
</dbReference>
<dbReference type="Pfam" id="PF13178">
    <property type="entry name" value="DUF4005"/>
    <property type="match status" value="1"/>
</dbReference>
<dbReference type="EMBL" id="CAMAPE010000025">
    <property type="protein sequence ID" value="CAH9090815.1"/>
    <property type="molecule type" value="Genomic_DNA"/>
</dbReference>
<dbReference type="InterPro" id="IPR025064">
    <property type="entry name" value="DUF4005"/>
</dbReference>
<dbReference type="GO" id="GO:0005516">
    <property type="term" value="F:calmodulin binding"/>
    <property type="evidence" value="ECO:0007669"/>
    <property type="project" value="UniProtKB-KW"/>
</dbReference>
<feature type="region of interest" description="Disordered" evidence="4">
    <location>
        <begin position="17"/>
        <end position="40"/>
    </location>
</feature>
<feature type="region of interest" description="Disordered" evidence="4">
    <location>
        <begin position="253"/>
        <end position="308"/>
    </location>
</feature>